<keyword evidence="1" id="KW-0175">Coiled coil</keyword>
<evidence type="ECO:0000313" key="4">
    <source>
        <dbReference type="Proteomes" id="UP000594261"/>
    </source>
</evidence>
<dbReference type="Proteomes" id="UP000594261">
    <property type="component" value="Chromosome 5"/>
</dbReference>
<dbReference type="OMA" id="IPRYEIA"/>
<evidence type="ECO:0000256" key="1">
    <source>
        <dbReference type="SAM" id="Coils"/>
    </source>
</evidence>
<protein>
    <recommendedName>
        <fullName evidence="5">Transposase</fullName>
    </recommendedName>
</protein>
<evidence type="ECO:0000256" key="2">
    <source>
        <dbReference type="SAM" id="MobiDB-lite"/>
    </source>
</evidence>
<feature type="region of interest" description="Disordered" evidence="2">
    <location>
        <begin position="43"/>
        <end position="151"/>
    </location>
</feature>
<keyword evidence="4" id="KW-1185">Reference proteome</keyword>
<accession>A0A7N2R5K8</accession>
<dbReference type="PANTHER" id="PTHR33499">
    <property type="entry name" value="OS12G0282400 PROTEIN-RELATED"/>
    <property type="match status" value="1"/>
</dbReference>
<dbReference type="InterPro" id="IPR004252">
    <property type="entry name" value="Probable_transposase_24"/>
</dbReference>
<dbReference type="AlphaFoldDB" id="A0A7N2R5K8"/>
<dbReference type="EnsemblPlants" id="QL05p075545:mrna">
    <property type="protein sequence ID" value="QL05p075545:mrna"/>
    <property type="gene ID" value="QL05p075545"/>
</dbReference>
<evidence type="ECO:0000313" key="3">
    <source>
        <dbReference type="EnsemblPlants" id="QL05p075545:mrna"/>
    </source>
</evidence>
<dbReference type="Pfam" id="PF03004">
    <property type="entry name" value="Transposase_24"/>
    <property type="match status" value="1"/>
</dbReference>
<dbReference type="Gramene" id="QL05p075545:mrna">
    <property type="protein sequence ID" value="QL05p075545:mrna"/>
    <property type="gene ID" value="QL05p075545"/>
</dbReference>
<dbReference type="InParanoid" id="A0A7N2R5K8"/>
<name>A0A7N2R5K8_QUELO</name>
<feature type="coiled-coil region" evidence="1">
    <location>
        <begin position="424"/>
        <end position="452"/>
    </location>
</feature>
<feature type="compositionally biased region" description="Low complexity" evidence="2">
    <location>
        <begin position="119"/>
        <end position="133"/>
    </location>
</feature>
<dbReference type="PANTHER" id="PTHR33499:SF11">
    <property type="entry name" value="NO APICAL MERISTEM-ASSOCIATED C-TERMINAL DOMAIN-CONTAINING PROTEIN"/>
    <property type="match status" value="1"/>
</dbReference>
<reference evidence="3" key="2">
    <citation type="submission" date="2021-01" db="UniProtKB">
        <authorList>
            <consortium name="EnsemblPlants"/>
        </authorList>
    </citation>
    <scope>IDENTIFICATION</scope>
</reference>
<organism evidence="3 4">
    <name type="scientific">Quercus lobata</name>
    <name type="common">Valley oak</name>
    <dbReference type="NCBI Taxonomy" id="97700"/>
    <lineage>
        <taxon>Eukaryota</taxon>
        <taxon>Viridiplantae</taxon>
        <taxon>Streptophyta</taxon>
        <taxon>Embryophyta</taxon>
        <taxon>Tracheophyta</taxon>
        <taxon>Spermatophyta</taxon>
        <taxon>Magnoliopsida</taxon>
        <taxon>eudicotyledons</taxon>
        <taxon>Gunneridae</taxon>
        <taxon>Pentapetalae</taxon>
        <taxon>rosids</taxon>
        <taxon>fabids</taxon>
        <taxon>Fagales</taxon>
        <taxon>Fagaceae</taxon>
        <taxon>Quercus</taxon>
    </lineage>
</organism>
<dbReference type="EMBL" id="LRBV02000005">
    <property type="status" value="NOT_ANNOTATED_CDS"/>
    <property type="molecule type" value="Genomic_DNA"/>
</dbReference>
<feature type="compositionally biased region" description="Polar residues" evidence="2">
    <location>
        <begin position="134"/>
        <end position="151"/>
    </location>
</feature>
<proteinExistence type="predicted"/>
<reference evidence="3 4" key="1">
    <citation type="journal article" date="2016" name="G3 (Bethesda)">
        <title>First Draft Assembly and Annotation of the Genome of a California Endemic Oak Quercus lobata Nee (Fagaceae).</title>
        <authorList>
            <person name="Sork V.L."/>
            <person name="Fitz-Gibbon S.T."/>
            <person name="Puiu D."/>
            <person name="Crepeau M."/>
            <person name="Gugger P.F."/>
            <person name="Sherman R."/>
            <person name="Stevens K."/>
            <person name="Langley C.H."/>
            <person name="Pellegrini M."/>
            <person name="Salzberg S.L."/>
        </authorList>
    </citation>
    <scope>NUCLEOTIDE SEQUENCE [LARGE SCALE GENOMIC DNA]</scope>
    <source>
        <strain evidence="3 4">cv. SW786</strain>
    </source>
</reference>
<sequence>MPKKAKYTRNIPRYEIARLDRVRQNQEIIDALGLKHISTSLKDSAQSNCAKGKRSRASIVVDDDYVPPIGDSDNDNDNGNESSNSVIHKMAPGRLTRSRGEASIPVVRSTVQSTETPLEANPPAQSSSSAEAQTTGTLTSMTGSASRTTRGATRGIAVRALVEKSGKLPVRIAAEYDAPVGKNACKLVNHVGVQVRSILSSYNVKNWKNVDAATRDVVLQNIADQFELEGDSNLVTKTLNTKCGRLLSSNSHKLHQAYKKLKQSHGADYARSHPQMNATEKQWTELIDERWTNEDWLKKSRKNSENRNKTKGKHRCGTKALAVKVDEETNNNDGQVPELAKIFKDVHFNPNTNMWIHPNDEATYENILKVQADHCQDPDAIPLTQEEISNLVFKNKSGIVKGLGMRPSSSLVTTASFNSSVEYIQRLENEIIELKEARVRDQEERAKDQDARTKQDEVQKNILNFLRSKGYDDALTYEGGSTSS</sequence>
<evidence type="ECO:0008006" key="5">
    <source>
        <dbReference type="Google" id="ProtNLM"/>
    </source>
</evidence>